<gene>
    <name evidence="2" type="ORF">HC235_11695</name>
</gene>
<protein>
    <submittedName>
        <fullName evidence="2">Uncharacterized protein</fullName>
    </submittedName>
</protein>
<dbReference type="AlphaFoldDB" id="A0A7L4PEC4"/>
<dbReference type="Proteomes" id="UP000554766">
    <property type="component" value="Unassembled WGS sequence"/>
</dbReference>
<evidence type="ECO:0000313" key="2">
    <source>
        <dbReference type="EMBL" id="NYR16577.1"/>
    </source>
</evidence>
<dbReference type="RefSeq" id="WP_011901363.1">
    <property type="nucleotide sequence ID" value="NZ_JAAVJF010000006.1"/>
</dbReference>
<feature type="coiled-coil region" evidence="1">
    <location>
        <begin position="727"/>
        <end position="805"/>
    </location>
</feature>
<accession>A0A7L4PEC4</accession>
<dbReference type="GeneID" id="5054403"/>
<sequence>MYAFVDTPFSPSGVTHLTRRHRAVGFEKELEELKEALKVAKEGNNNVLAVVVAPYGWGKSELLDELESLAEGEGFDVYRTALSLEGEFAIEIAAKKRDKPMLVLIDEADELSRAAAVHKLGVLGDEKFVKTVQKVATYIRALLEPRSYKHLLGDPERFNKITIVAALTPQLYYTILKNIVPDVFDLTSGRVYKEVVIDTRFPFWQFVETVKQRLLAYSAGERMKKIEAGALNPLDPFTLQELAAVYHLAKKKGEVAPRPLLKLMARLFQLKKEGHRLAHLLREEGLNPDIDDEVLELAFAAIPVDVKKPYLKEVYVYRIPFDDKDALSTAREYLIARGAELDLKDPKNISFEPYLYYTLLEEGKLYVYLVSEEELGLERYLVGKRYIAAEEVAKLVGWEEAQTIAALSREYGQRLENPNALLEEVEKALGVDGIKLRVCCGYAVWQNNMGLREAYLFLYIDREEDLRKITEALSHITAQGVVNGYVVDYLNIFIVSRVLLSETIQQAISPLMSAYWKRFFPNPVSNFATLEIYGADKYEKLRHELIRHAIDKFLKREGKPPSFVDAVRLGREKSREQILRYTLALKRGREKRFIALLKAAEALDAGEEVEGLAAYHAVEEILLRTFDDSIHEKELKSVVATLFPVNLWRDLREDDVVELMKLRGVLVPMGERLYKYRGDIVRSYVAEVLKQIEALRVVEVEVRTPLGTVKLAKKIDLGEINISVEDRKSYAKTLREALLKLHEAREKYEKVKSELEREAEEKAKLLRKISAVLDKFPQRRKFIDLARLNEEVVRREELIAQKAEEIANMWASARHMAEAVGSEINVERDLSLLLELPEPWLDEYAAHLRIRISEIEKRYAELIELERSKKVALDWIRSKFGIETEDLESATSAVASKLGVKKRLIEVIAKRGKGAVLDVDELAKETGLNREEVEKELEILHKAGAVEKRYVA</sequence>
<comment type="caution">
    <text evidence="2">The sequence shown here is derived from an EMBL/GenBank/DDBJ whole genome shotgun (WGS) entry which is preliminary data.</text>
</comment>
<name>A0A7L4PEC4_9CREN</name>
<evidence type="ECO:0000313" key="3">
    <source>
        <dbReference type="Proteomes" id="UP000554766"/>
    </source>
</evidence>
<proteinExistence type="predicted"/>
<dbReference type="OMA" id="PQLYYTI"/>
<organism evidence="2 3">
    <name type="scientific">Pyrobaculum arsenaticum</name>
    <dbReference type="NCBI Taxonomy" id="121277"/>
    <lineage>
        <taxon>Archaea</taxon>
        <taxon>Thermoproteota</taxon>
        <taxon>Thermoprotei</taxon>
        <taxon>Thermoproteales</taxon>
        <taxon>Thermoproteaceae</taxon>
        <taxon>Pyrobaculum</taxon>
    </lineage>
</organism>
<dbReference type="SUPFAM" id="SSF52540">
    <property type="entry name" value="P-loop containing nucleoside triphosphate hydrolases"/>
    <property type="match status" value="1"/>
</dbReference>
<dbReference type="InterPro" id="IPR027417">
    <property type="entry name" value="P-loop_NTPase"/>
</dbReference>
<evidence type="ECO:0000256" key="1">
    <source>
        <dbReference type="SAM" id="Coils"/>
    </source>
</evidence>
<keyword evidence="3" id="KW-1185">Reference proteome</keyword>
<dbReference type="EMBL" id="JAAVJF010000006">
    <property type="protein sequence ID" value="NYR16577.1"/>
    <property type="molecule type" value="Genomic_DNA"/>
</dbReference>
<reference evidence="2 3" key="1">
    <citation type="journal article" date="2020" name="Nat. Commun.">
        <title>The structures of two archaeal type IV pili illuminate evolutionary relationships.</title>
        <authorList>
            <person name="Wang F."/>
            <person name="Baquero D.P."/>
            <person name="Su Z."/>
            <person name="Beltran L.C."/>
            <person name="Prangishvili D."/>
            <person name="Krupovic M."/>
            <person name="Egelman E.H."/>
        </authorList>
    </citation>
    <scope>NUCLEOTIDE SEQUENCE [LARGE SCALE GENOMIC DNA]</scope>
    <source>
        <strain evidence="2 3">2GA</strain>
    </source>
</reference>
<keyword evidence="1" id="KW-0175">Coiled coil</keyword>